<evidence type="ECO:0000313" key="3">
    <source>
        <dbReference type="Proteomes" id="UP000784294"/>
    </source>
</evidence>
<proteinExistence type="predicted"/>
<name>A0A448WI82_9PLAT</name>
<accession>A0A448WI82</accession>
<comment type="caution">
    <text evidence="2">The sequence shown here is derived from an EMBL/GenBank/DDBJ whole genome shotgun (WGS) entry which is preliminary data.</text>
</comment>
<gene>
    <name evidence="2" type="ORF">PXEA_LOCUS5909</name>
</gene>
<evidence type="ECO:0000256" key="1">
    <source>
        <dbReference type="SAM" id="MobiDB-lite"/>
    </source>
</evidence>
<dbReference type="Proteomes" id="UP000784294">
    <property type="component" value="Unassembled WGS sequence"/>
</dbReference>
<sequence length="112" mass="12786">MADDFGLENVSSPLSDAGNHDNYYGRRLRTRFSRVTKCLLVLSAGLWHGSKVRRQKQLNWPRKSEDEPFRFVCSEAVFFILAGLGVTLQAGFELRRPGPTRLTQPQPQLHSR</sequence>
<dbReference type="EMBL" id="CAAALY010014848">
    <property type="protein sequence ID" value="VEL12469.1"/>
    <property type="molecule type" value="Genomic_DNA"/>
</dbReference>
<organism evidence="2 3">
    <name type="scientific">Protopolystoma xenopodis</name>
    <dbReference type="NCBI Taxonomy" id="117903"/>
    <lineage>
        <taxon>Eukaryota</taxon>
        <taxon>Metazoa</taxon>
        <taxon>Spiralia</taxon>
        <taxon>Lophotrochozoa</taxon>
        <taxon>Platyhelminthes</taxon>
        <taxon>Monogenea</taxon>
        <taxon>Polyopisthocotylea</taxon>
        <taxon>Polystomatidea</taxon>
        <taxon>Polystomatidae</taxon>
        <taxon>Protopolystoma</taxon>
    </lineage>
</organism>
<reference evidence="2" key="1">
    <citation type="submission" date="2018-11" db="EMBL/GenBank/DDBJ databases">
        <authorList>
            <consortium name="Pathogen Informatics"/>
        </authorList>
    </citation>
    <scope>NUCLEOTIDE SEQUENCE</scope>
</reference>
<feature type="region of interest" description="Disordered" evidence="1">
    <location>
        <begin position="1"/>
        <end position="22"/>
    </location>
</feature>
<protein>
    <submittedName>
        <fullName evidence="2">Uncharacterized protein</fullName>
    </submittedName>
</protein>
<dbReference type="AlphaFoldDB" id="A0A448WI82"/>
<keyword evidence="3" id="KW-1185">Reference proteome</keyword>
<evidence type="ECO:0000313" key="2">
    <source>
        <dbReference type="EMBL" id="VEL12469.1"/>
    </source>
</evidence>